<dbReference type="EMBL" id="BK032519">
    <property type="protein sequence ID" value="DAF45812.1"/>
    <property type="molecule type" value="Genomic_DNA"/>
</dbReference>
<protein>
    <submittedName>
        <fullName evidence="1">Uncharacterized protein</fullName>
    </submittedName>
</protein>
<evidence type="ECO:0000313" key="1">
    <source>
        <dbReference type="EMBL" id="DAF45812.1"/>
    </source>
</evidence>
<sequence>MKRQKSLQAKHKRFLRRGVYQDYLPPNLVIEDMVDDCWKVLRLSLLLSAASAGALAYIHQRELLAMTSIAAKRLRMVMLGAVQRSLREVSIYGRETE</sequence>
<name>A0A8S5S476_9CAUD</name>
<accession>A0A8S5S476</accession>
<reference evidence="1" key="1">
    <citation type="journal article" date="2021" name="Proc. Natl. Acad. Sci. U.S.A.">
        <title>A Catalog of Tens of Thousands of Viruses from Human Metagenomes Reveals Hidden Associations with Chronic Diseases.</title>
        <authorList>
            <person name="Tisza M.J."/>
            <person name="Buck C.B."/>
        </authorList>
    </citation>
    <scope>NUCLEOTIDE SEQUENCE</scope>
    <source>
        <strain evidence="1">CtmP938</strain>
    </source>
</reference>
<organism evidence="1">
    <name type="scientific">Siphoviridae sp. ctmP938</name>
    <dbReference type="NCBI Taxonomy" id="2827933"/>
    <lineage>
        <taxon>Viruses</taxon>
        <taxon>Duplodnaviria</taxon>
        <taxon>Heunggongvirae</taxon>
        <taxon>Uroviricota</taxon>
        <taxon>Caudoviricetes</taxon>
    </lineage>
</organism>
<proteinExistence type="predicted"/>